<proteinExistence type="predicted"/>
<organism evidence="1 2">
    <name type="scientific">Phyllosticta paracitricarpa</name>
    <dbReference type="NCBI Taxonomy" id="2016321"/>
    <lineage>
        <taxon>Eukaryota</taxon>
        <taxon>Fungi</taxon>
        <taxon>Dikarya</taxon>
        <taxon>Ascomycota</taxon>
        <taxon>Pezizomycotina</taxon>
        <taxon>Dothideomycetes</taxon>
        <taxon>Dothideomycetes incertae sedis</taxon>
        <taxon>Botryosphaeriales</taxon>
        <taxon>Phyllostictaceae</taxon>
        <taxon>Phyllosticta</taxon>
    </lineage>
</organism>
<evidence type="ECO:0000313" key="1">
    <source>
        <dbReference type="EMBL" id="KAK7606642.1"/>
    </source>
</evidence>
<accession>A0ABR1MWL0</accession>
<reference evidence="1 2" key="1">
    <citation type="submission" date="2024-04" db="EMBL/GenBank/DDBJ databases">
        <title>Phyllosticta paracitricarpa is synonymous to the EU quarantine fungus P. citricarpa based on phylogenomic analyses.</title>
        <authorList>
            <consortium name="Lawrence Berkeley National Laboratory"/>
            <person name="Van ingen-buijs V.A."/>
            <person name="Van westerhoven A.C."/>
            <person name="Haridas S."/>
            <person name="Skiadas P."/>
            <person name="Martin F."/>
            <person name="Groenewald J.Z."/>
            <person name="Crous P.W."/>
            <person name="Seidl M.F."/>
        </authorList>
    </citation>
    <scope>NUCLEOTIDE SEQUENCE [LARGE SCALE GENOMIC DNA]</scope>
    <source>
        <strain evidence="1 2">CBS 141358</strain>
    </source>
</reference>
<dbReference type="Proteomes" id="UP001367316">
    <property type="component" value="Unassembled WGS sequence"/>
</dbReference>
<protein>
    <submittedName>
        <fullName evidence="1">Uncharacterized protein</fullName>
    </submittedName>
</protein>
<name>A0ABR1MWL0_9PEZI</name>
<gene>
    <name evidence="1" type="ORF">JOL62DRAFT_328564</name>
</gene>
<keyword evidence="2" id="KW-1185">Reference proteome</keyword>
<comment type="caution">
    <text evidence="1">The sequence shown here is derived from an EMBL/GenBank/DDBJ whole genome shotgun (WGS) entry which is preliminary data.</text>
</comment>
<sequence>MHADLSAVPLCCPRCKSLIFHRQPDIPQRETSPVGDIHLVQAGDNIGVGKPATGAERYEPPLIEKQLWSLGCLAPTEACHPRSSRDLHWLGSFLTGAFKQLGIRFLADQIIRPKLRSVAFPRPIRHTTGSKPFSNASTSRTQNEIIYRFNARPDTLAYSRLNERIQPRTFSQDQAQENQAFVDVADEGRHGACLRPFSSRRRDYVYVCLHHGHKIFGITPRKLH</sequence>
<dbReference type="EMBL" id="JBBPBF010000044">
    <property type="protein sequence ID" value="KAK7606642.1"/>
    <property type="molecule type" value="Genomic_DNA"/>
</dbReference>
<evidence type="ECO:0000313" key="2">
    <source>
        <dbReference type="Proteomes" id="UP001367316"/>
    </source>
</evidence>